<name>A0A0E9VZB6_ANGAN</name>
<dbReference type="AlphaFoldDB" id="A0A0E9VZB6"/>
<reference evidence="1" key="2">
    <citation type="journal article" date="2015" name="Fish Shellfish Immunol.">
        <title>Early steps in the European eel (Anguilla anguilla)-Vibrio vulnificus interaction in the gills: Role of the RtxA13 toxin.</title>
        <authorList>
            <person name="Callol A."/>
            <person name="Pajuelo D."/>
            <person name="Ebbesson L."/>
            <person name="Teles M."/>
            <person name="MacKenzie S."/>
            <person name="Amaro C."/>
        </authorList>
    </citation>
    <scope>NUCLEOTIDE SEQUENCE</scope>
</reference>
<dbReference type="EMBL" id="GBXM01025093">
    <property type="protein sequence ID" value="JAH83484.1"/>
    <property type="molecule type" value="Transcribed_RNA"/>
</dbReference>
<organism evidence="1">
    <name type="scientific">Anguilla anguilla</name>
    <name type="common">European freshwater eel</name>
    <name type="synonym">Muraena anguilla</name>
    <dbReference type="NCBI Taxonomy" id="7936"/>
    <lineage>
        <taxon>Eukaryota</taxon>
        <taxon>Metazoa</taxon>
        <taxon>Chordata</taxon>
        <taxon>Craniata</taxon>
        <taxon>Vertebrata</taxon>
        <taxon>Euteleostomi</taxon>
        <taxon>Actinopterygii</taxon>
        <taxon>Neopterygii</taxon>
        <taxon>Teleostei</taxon>
        <taxon>Anguilliformes</taxon>
        <taxon>Anguillidae</taxon>
        <taxon>Anguilla</taxon>
    </lineage>
</organism>
<proteinExistence type="predicted"/>
<evidence type="ECO:0000313" key="1">
    <source>
        <dbReference type="EMBL" id="JAH83484.1"/>
    </source>
</evidence>
<reference evidence="1" key="1">
    <citation type="submission" date="2014-11" db="EMBL/GenBank/DDBJ databases">
        <authorList>
            <person name="Amaro Gonzalez C."/>
        </authorList>
    </citation>
    <scope>NUCLEOTIDE SEQUENCE</scope>
</reference>
<accession>A0A0E9VZB6</accession>
<protein>
    <submittedName>
        <fullName evidence="1">Uncharacterized protein</fullName>
    </submittedName>
</protein>
<sequence>MMGYMKKKIDHVGWIHCEYVGSPQRVDHNTP</sequence>